<name>A0A0C9WVM3_9AGAR</name>
<feature type="compositionally biased region" description="Low complexity" evidence="1">
    <location>
        <begin position="71"/>
        <end position="86"/>
    </location>
</feature>
<protein>
    <submittedName>
        <fullName evidence="2">Uncharacterized protein</fullName>
    </submittedName>
</protein>
<reference evidence="3" key="2">
    <citation type="submission" date="2015-01" db="EMBL/GenBank/DDBJ databases">
        <title>Evolutionary Origins and Diversification of the Mycorrhizal Mutualists.</title>
        <authorList>
            <consortium name="DOE Joint Genome Institute"/>
            <consortium name="Mycorrhizal Genomics Consortium"/>
            <person name="Kohler A."/>
            <person name="Kuo A."/>
            <person name="Nagy L.G."/>
            <person name="Floudas D."/>
            <person name="Copeland A."/>
            <person name="Barry K.W."/>
            <person name="Cichocki N."/>
            <person name="Veneault-Fourrey C."/>
            <person name="LaButti K."/>
            <person name="Lindquist E.A."/>
            <person name="Lipzen A."/>
            <person name="Lundell T."/>
            <person name="Morin E."/>
            <person name="Murat C."/>
            <person name="Riley R."/>
            <person name="Ohm R."/>
            <person name="Sun H."/>
            <person name="Tunlid A."/>
            <person name="Henrissat B."/>
            <person name="Grigoriev I.V."/>
            <person name="Hibbett D.S."/>
            <person name="Martin F."/>
        </authorList>
    </citation>
    <scope>NUCLEOTIDE SEQUENCE [LARGE SCALE GENOMIC DNA]</scope>
    <source>
        <strain evidence="3">LaAM-08-1</strain>
    </source>
</reference>
<keyword evidence="3" id="KW-1185">Reference proteome</keyword>
<evidence type="ECO:0000313" key="2">
    <source>
        <dbReference type="EMBL" id="KIJ92813.1"/>
    </source>
</evidence>
<evidence type="ECO:0000256" key="1">
    <source>
        <dbReference type="SAM" id="MobiDB-lite"/>
    </source>
</evidence>
<reference evidence="2 3" key="1">
    <citation type="submission" date="2014-04" db="EMBL/GenBank/DDBJ databases">
        <authorList>
            <consortium name="DOE Joint Genome Institute"/>
            <person name="Kuo A."/>
            <person name="Kohler A."/>
            <person name="Nagy L.G."/>
            <person name="Floudas D."/>
            <person name="Copeland A."/>
            <person name="Barry K.W."/>
            <person name="Cichocki N."/>
            <person name="Veneault-Fourrey C."/>
            <person name="LaButti K."/>
            <person name="Lindquist E.A."/>
            <person name="Lipzen A."/>
            <person name="Lundell T."/>
            <person name="Morin E."/>
            <person name="Murat C."/>
            <person name="Sun H."/>
            <person name="Tunlid A."/>
            <person name="Henrissat B."/>
            <person name="Grigoriev I.V."/>
            <person name="Hibbett D.S."/>
            <person name="Martin F."/>
            <person name="Nordberg H.P."/>
            <person name="Cantor M.N."/>
            <person name="Hua S.X."/>
        </authorList>
    </citation>
    <scope>NUCLEOTIDE SEQUENCE [LARGE SCALE GENOMIC DNA]</scope>
    <source>
        <strain evidence="2 3">LaAM-08-1</strain>
    </source>
</reference>
<evidence type="ECO:0000313" key="3">
    <source>
        <dbReference type="Proteomes" id="UP000054477"/>
    </source>
</evidence>
<dbReference type="OrthoDB" id="10330970at2759"/>
<dbReference type="EMBL" id="KN838882">
    <property type="protein sequence ID" value="KIJ92813.1"/>
    <property type="molecule type" value="Genomic_DNA"/>
</dbReference>
<feature type="region of interest" description="Disordered" evidence="1">
    <location>
        <begin position="368"/>
        <end position="400"/>
    </location>
</feature>
<sequence length="448" mass="49978">MFAVPIQEGTTLILNHSPQGGSRRFACLVEKAAESSIAGPPQYSLIVEPWSNGMAYRLTIERTGQFERESTCSSSTSRSTLRRSPSLVNATPPPIVPTLIQGRRNDWTPGEKPTYNAAIADSPSQDSMDCINHPNHPTYAFLNQLGDQNTAFSREAAVSNPDANAVNFGLLEPLFWNESDLMSPLNSNRNDHLISPMEATATLLHARTPINNYNDFMDVNMLTFAEQGRDTNDNDSVPLVKIPRTPHRIAAMVMGVEPRGFILVENLDVAGYSPECTHDASTRESIAKNRSRGDNADFQTAMSKFQDPMTDSVSISLTSPRHEVTTHNIVAEWTCICSAFFLTQSGLNTHQKSCQKWQCRQSSVETVDKTERQSSGPVRRWIRGHGNRTTKETDSRNKRSTAHLLPMAKQSQKLNVPRRLKFRFNNEETALKLAMQHNSDSNPEIFSD</sequence>
<accession>A0A0C9WVM3</accession>
<dbReference type="Proteomes" id="UP000054477">
    <property type="component" value="Unassembled WGS sequence"/>
</dbReference>
<feature type="region of interest" description="Disordered" evidence="1">
    <location>
        <begin position="67"/>
        <end position="95"/>
    </location>
</feature>
<organism evidence="2 3">
    <name type="scientific">Laccaria amethystina LaAM-08-1</name>
    <dbReference type="NCBI Taxonomy" id="1095629"/>
    <lineage>
        <taxon>Eukaryota</taxon>
        <taxon>Fungi</taxon>
        <taxon>Dikarya</taxon>
        <taxon>Basidiomycota</taxon>
        <taxon>Agaricomycotina</taxon>
        <taxon>Agaricomycetes</taxon>
        <taxon>Agaricomycetidae</taxon>
        <taxon>Agaricales</taxon>
        <taxon>Agaricineae</taxon>
        <taxon>Hydnangiaceae</taxon>
        <taxon>Laccaria</taxon>
    </lineage>
</organism>
<proteinExistence type="predicted"/>
<dbReference type="AlphaFoldDB" id="A0A0C9WVM3"/>
<gene>
    <name evidence="2" type="ORF">K443DRAFT_135177</name>
</gene>
<dbReference type="HOGENOM" id="CLU_554400_0_0_1"/>